<proteinExistence type="predicted"/>
<organism evidence="1">
    <name type="scientific">Salmonella enterica</name>
    <name type="common">Salmonella choleraesuis</name>
    <dbReference type="NCBI Taxonomy" id="28901"/>
    <lineage>
        <taxon>Bacteria</taxon>
        <taxon>Pseudomonadati</taxon>
        <taxon>Pseudomonadota</taxon>
        <taxon>Gammaproteobacteria</taxon>
        <taxon>Enterobacterales</taxon>
        <taxon>Enterobacteriaceae</taxon>
        <taxon>Salmonella</taxon>
    </lineage>
</organism>
<dbReference type="EMBL" id="AAGKHU010000001">
    <property type="protein sequence ID" value="EBP0009267.1"/>
    <property type="molecule type" value="Genomic_DNA"/>
</dbReference>
<evidence type="ECO:0000313" key="1">
    <source>
        <dbReference type="EMBL" id="EBP0009267.1"/>
    </source>
</evidence>
<reference evidence="1" key="1">
    <citation type="submission" date="2018-07" db="EMBL/GenBank/DDBJ databases">
        <authorList>
            <consortium name="GenomeTrakr network: Whole genome sequencing for foodborne pathogen traceback"/>
        </authorList>
    </citation>
    <scope>NUCLEOTIDE SEQUENCE</scope>
    <source>
        <strain evidence="1">CFSAN018538</strain>
    </source>
</reference>
<comment type="caution">
    <text evidence="1">The sequence shown here is derived from an EMBL/GenBank/DDBJ whole genome shotgun (WGS) entry which is preliminary data.</text>
</comment>
<dbReference type="NCBIfam" id="TIGR03184">
    <property type="entry name" value="DNA_S_dndE"/>
    <property type="match status" value="1"/>
</dbReference>
<accession>A0A5U2EUT6</accession>
<name>A0A5U2EUT6_SALER</name>
<dbReference type="InterPro" id="IPR014969">
    <property type="entry name" value="DNA_S_DndE"/>
</dbReference>
<dbReference type="Gene3D" id="1.10.1220.160">
    <property type="entry name" value="DNA sulphur modification protein DndE"/>
    <property type="match status" value="1"/>
</dbReference>
<protein>
    <submittedName>
        <fullName evidence="1">DNA sulfur modification protein DndE</fullName>
    </submittedName>
</protein>
<dbReference type="Pfam" id="PF08870">
    <property type="entry name" value="DndE"/>
    <property type="match status" value="1"/>
</dbReference>
<dbReference type="InterPro" id="IPR038472">
    <property type="entry name" value="DndE_sf"/>
</dbReference>
<sequence>MLPNRLQLNSRVEEQLKRLKIQTGLAPNISSRIAFFRSVESGYRFDGEDYKTDGKMNMDKAVWLGDCGIAIELVLKMFYPDSGSKKMMQAWAKHVEDGIASLRNHKNINELAKSL</sequence>
<gene>
    <name evidence="1" type="primary">dndE</name>
    <name evidence="1" type="ORF">HX37_00020</name>
</gene>
<dbReference type="AlphaFoldDB" id="A0A5U2EUT6"/>